<feature type="transmembrane region" description="Helical" evidence="1">
    <location>
        <begin position="168"/>
        <end position="190"/>
    </location>
</feature>
<feature type="transmembrane region" description="Helical" evidence="1">
    <location>
        <begin position="230"/>
        <end position="255"/>
    </location>
</feature>
<dbReference type="EMBL" id="JAGGKX010000035">
    <property type="protein sequence ID" value="MBP1971755.1"/>
    <property type="molecule type" value="Genomic_DNA"/>
</dbReference>
<feature type="transmembrane region" description="Helical" evidence="1">
    <location>
        <begin position="64"/>
        <end position="87"/>
    </location>
</feature>
<comment type="caution">
    <text evidence="2">The sequence shown here is derived from an EMBL/GenBank/DDBJ whole genome shotgun (WGS) entry which is preliminary data.</text>
</comment>
<accession>A0ABS4ILB9</accession>
<evidence type="ECO:0000256" key="1">
    <source>
        <dbReference type="SAM" id="Phobius"/>
    </source>
</evidence>
<keyword evidence="3" id="KW-1185">Reference proteome</keyword>
<evidence type="ECO:0000313" key="3">
    <source>
        <dbReference type="Proteomes" id="UP001519345"/>
    </source>
</evidence>
<feature type="transmembrane region" description="Helical" evidence="1">
    <location>
        <begin position="116"/>
        <end position="144"/>
    </location>
</feature>
<feature type="transmembrane region" description="Helical" evidence="1">
    <location>
        <begin position="262"/>
        <end position="287"/>
    </location>
</feature>
<evidence type="ECO:0000313" key="2">
    <source>
        <dbReference type="EMBL" id="MBP1971755.1"/>
    </source>
</evidence>
<organism evidence="2 3">
    <name type="scientific">Virgibacillus natechei</name>
    <dbReference type="NCBI Taxonomy" id="1216297"/>
    <lineage>
        <taxon>Bacteria</taxon>
        <taxon>Bacillati</taxon>
        <taxon>Bacillota</taxon>
        <taxon>Bacilli</taxon>
        <taxon>Bacillales</taxon>
        <taxon>Bacillaceae</taxon>
        <taxon>Virgibacillus</taxon>
    </lineage>
</organism>
<name>A0ABS4ILB9_9BACI</name>
<gene>
    <name evidence="2" type="ORF">J2Z83_003910</name>
</gene>
<feature type="transmembrane region" description="Helical" evidence="1">
    <location>
        <begin position="202"/>
        <end position="224"/>
    </location>
</feature>
<protein>
    <submittedName>
        <fullName evidence="2">ABC-type Na+ efflux pump permease subunit</fullName>
    </submittedName>
</protein>
<dbReference type="RefSeq" id="WP_209464760.1">
    <property type="nucleotide sequence ID" value="NZ_CP110224.1"/>
</dbReference>
<keyword evidence="1" id="KW-1133">Transmembrane helix</keyword>
<keyword evidence="1" id="KW-0812">Transmembrane</keyword>
<dbReference type="Proteomes" id="UP001519345">
    <property type="component" value="Unassembled WGS sequence"/>
</dbReference>
<keyword evidence="1" id="KW-0472">Membrane</keyword>
<sequence length="308" mass="34418">MIMKSKYMAYAYLSTKTLLLNKSLLFGFLFNLIIALIVMAYLIIFQPEIPFLNFSAISYDFSNALGMLNVIVIGVVIFLFSSVAAIMQSVIDDRDSKVSEIINTSISEKHYLFGKLVTSFALIVVTILSTLTAIIIALIVFSIFNPYDFRIYSDIVKPFFTTINVDTMMFFIGCLGICMLMLITSILFALSISIKANTAIDAFPVSLLVLTPYFLVFGLLIFLPTNSTELWLTIAATISFVPVFSPLFILIYVLLNGFSILAYLAVILSIIYLILLFKGVANIYSYAFYVSEKLSLKQLLKLSVKSTI</sequence>
<proteinExistence type="predicted"/>
<reference evidence="2 3" key="1">
    <citation type="submission" date="2021-03" db="EMBL/GenBank/DDBJ databases">
        <title>Genomic Encyclopedia of Type Strains, Phase IV (KMG-IV): sequencing the most valuable type-strain genomes for metagenomic binning, comparative biology and taxonomic classification.</title>
        <authorList>
            <person name="Goeker M."/>
        </authorList>
    </citation>
    <scope>NUCLEOTIDE SEQUENCE [LARGE SCALE GENOMIC DNA]</scope>
    <source>
        <strain evidence="2 3">DSM 25609</strain>
    </source>
</reference>
<feature type="transmembrane region" description="Helical" evidence="1">
    <location>
        <begin position="24"/>
        <end position="44"/>
    </location>
</feature>